<sequence>IYQVTPHGEAASADYATIVRARSNTGNMTFSGRKKNKERLSIALCANTDGSHKLNPLVIGKYAKPRYFKNINIRNLPMKFYNNTKTWMLAVYFQNWLKDFDTQMAKKI</sequence>
<protein>
    <submittedName>
        <fullName evidence="1">4546_t:CDS:1</fullName>
    </submittedName>
</protein>
<comment type="caution">
    <text evidence="1">The sequence shown here is derived from an EMBL/GenBank/DDBJ whole genome shotgun (WGS) entry which is preliminary data.</text>
</comment>
<accession>A0ACA9SG77</accession>
<proteinExistence type="predicted"/>
<gene>
    <name evidence="1" type="ORF">RPERSI_LOCUS30793</name>
</gene>
<dbReference type="Proteomes" id="UP000789920">
    <property type="component" value="Unassembled WGS sequence"/>
</dbReference>
<organism evidence="1 2">
    <name type="scientific">Racocetra persica</name>
    <dbReference type="NCBI Taxonomy" id="160502"/>
    <lineage>
        <taxon>Eukaryota</taxon>
        <taxon>Fungi</taxon>
        <taxon>Fungi incertae sedis</taxon>
        <taxon>Mucoromycota</taxon>
        <taxon>Glomeromycotina</taxon>
        <taxon>Glomeromycetes</taxon>
        <taxon>Diversisporales</taxon>
        <taxon>Gigasporaceae</taxon>
        <taxon>Racocetra</taxon>
    </lineage>
</organism>
<dbReference type="EMBL" id="CAJVQC010121520">
    <property type="protein sequence ID" value="CAG8838750.1"/>
    <property type="molecule type" value="Genomic_DNA"/>
</dbReference>
<feature type="non-terminal residue" evidence="1">
    <location>
        <position position="1"/>
    </location>
</feature>
<evidence type="ECO:0000313" key="2">
    <source>
        <dbReference type="Proteomes" id="UP000789920"/>
    </source>
</evidence>
<name>A0ACA9SG77_9GLOM</name>
<keyword evidence="2" id="KW-1185">Reference proteome</keyword>
<evidence type="ECO:0000313" key="1">
    <source>
        <dbReference type="EMBL" id="CAG8838750.1"/>
    </source>
</evidence>
<reference evidence="1" key="1">
    <citation type="submission" date="2021-06" db="EMBL/GenBank/DDBJ databases">
        <authorList>
            <person name="Kallberg Y."/>
            <person name="Tangrot J."/>
            <person name="Rosling A."/>
        </authorList>
    </citation>
    <scope>NUCLEOTIDE SEQUENCE</scope>
    <source>
        <strain evidence="1">MA461A</strain>
    </source>
</reference>